<name>A0A2Z4ZC49_9PSED</name>
<dbReference type="RefSeq" id="WP_208667130.1">
    <property type="nucleotide sequence ID" value="NZ_CP022201.1"/>
</dbReference>
<dbReference type="Proteomes" id="UP000251666">
    <property type="component" value="Chromosome"/>
</dbReference>
<dbReference type="Gene3D" id="2.130.10.30">
    <property type="entry name" value="Regulator of chromosome condensation 1/beta-lactamase-inhibitor protein II"/>
    <property type="match status" value="2"/>
</dbReference>
<reference evidence="2" key="1">
    <citation type="journal article" date="2021" name="Front. Microbiol.">
        <title>Genomic Analysis of the 1-Aminocyclopropane-1-Carboxylate Deaminase-Producing Pseudomonas thivervalensis SC5 Reveals Its Multifaceted Roles in Soil and in Beneficial Interactions With Plants.</title>
        <authorList>
            <person name="Nascimento F.X."/>
            <person name="Uron P."/>
            <person name="Glick B.R."/>
            <person name="Giachini A."/>
            <person name="Rossi M.J."/>
        </authorList>
    </citation>
    <scope>NUCLEOTIDE SEQUENCE [LARGE SCALE GENOMIC DNA]</scope>
    <source>
        <strain evidence="2">PLM3</strain>
    </source>
</reference>
<evidence type="ECO:0008006" key="3">
    <source>
        <dbReference type="Google" id="ProtNLM"/>
    </source>
</evidence>
<protein>
    <recommendedName>
        <fullName evidence="3">Alpha-tubulin suppressor</fullName>
    </recommendedName>
</protein>
<dbReference type="InterPro" id="IPR051553">
    <property type="entry name" value="Ran_GTPase-activating"/>
</dbReference>
<accession>A0A2Z4ZC49</accession>
<dbReference type="InterPro" id="IPR009091">
    <property type="entry name" value="RCC1/BLIP-II"/>
</dbReference>
<sequence>MDIQSSTLDDLFELYPVIIPGWITPVKPTGLANGGIPKSLYDGQPQGLQCLIDPWNELKRQSWTMAANDRADLYVNDDPAPVAGKTVAPGEEQARISLNIPHGRLVTGVNRLHYKVTRPGENAAPSRDLHVLYHLRAPGEPAPEGLDLVIPADVIIDGVSAERAAQGVKFDFDYTNRRDYDQIRFLLGNATVEWEITDGSIPVTRTFFTDTFQQAGDNPNTLVEFVVFDQLGNFNRSPTKRLDIHLGQPSELLPPTIDEALGDQLDPANTPNGATVRIPAEVNLLEGDSGEVRWVGLPGAGSINVPFTISASEEGQSKTVPVPKSVVEANVDQTITLDYTLRRQGGSPLPSDPAVYDIRRQVGSGQLLVMGARSVFFKHWVTSEIRQLTALDKTTRKPREALWQYEGDNESVSASHFPDTHPSKLLHVRSGNDWVRINPVNVFSNGNNVYTDHTAPYAAFVARRDSGHLVGWGMAVYGGDIPSTIRTFTDIVEIAGSAFSFAALRANGHVVAWGSLLHGGEIPEAIARLKDIDAVYANSYGFAARRTNGRLVAWGDERFGGVLPGPIEALADIDEVTGGHWAFAARRTNGQVVAWGHPETGGTVPNAPQYNNVKRIIGSAAAFAALRTDGSVVAWGHASGGGEVPRDIATLDDIIDVSATHVDANADRDQGAFAARRANGHVVAWGHPSLGGSVPRDIAELNSILQLTSSSGAFAALQADGYVVAWGHPEYGAAVPGPILTLDNIVQVTSTQGAFAALLADGTVVAWGLAAWGGDTRAVADQLFGVRAVYSNNQAFTALTNDGRVVTWGLADAGGNSDAVQNQLHGQVSYYATPASRGAALTLQARSQQLKESSANR</sequence>
<evidence type="ECO:0000313" key="1">
    <source>
        <dbReference type="EMBL" id="AXA60764.1"/>
    </source>
</evidence>
<organism evidence="1 2">
    <name type="scientific">Pseudomonas thivervalensis</name>
    <dbReference type="NCBI Taxonomy" id="86265"/>
    <lineage>
        <taxon>Bacteria</taxon>
        <taxon>Pseudomonadati</taxon>
        <taxon>Pseudomonadota</taxon>
        <taxon>Gammaproteobacteria</taxon>
        <taxon>Pseudomonadales</taxon>
        <taxon>Pseudomonadaceae</taxon>
        <taxon>Pseudomonas</taxon>
    </lineage>
</organism>
<proteinExistence type="predicted"/>
<dbReference type="PANTHER" id="PTHR45982:SF1">
    <property type="entry name" value="REGULATOR OF CHROMOSOME CONDENSATION"/>
    <property type="match status" value="1"/>
</dbReference>
<dbReference type="KEGG" id="pthv:CE140_12175"/>
<keyword evidence="2" id="KW-1185">Reference proteome</keyword>
<evidence type="ECO:0000313" key="2">
    <source>
        <dbReference type="Proteomes" id="UP000251666"/>
    </source>
</evidence>
<dbReference type="PANTHER" id="PTHR45982">
    <property type="entry name" value="REGULATOR OF CHROMOSOME CONDENSATION"/>
    <property type="match status" value="1"/>
</dbReference>
<dbReference type="SUPFAM" id="SSF50985">
    <property type="entry name" value="RCC1/BLIP-II"/>
    <property type="match status" value="1"/>
</dbReference>
<gene>
    <name evidence="1" type="ORF">CEQ51_12020</name>
</gene>
<dbReference type="EMBL" id="CP022202">
    <property type="protein sequence ID" value="AXA60764.1"/>
    <property type="molecule type" value="Genomic_DNA"/>
</dbReference>
<dbReference type="AlphaFoldDB" id="A0A2Z4ZC49"/>